<dbReference type="Gene3D" id="1.10.287.1080">
    <property type="entry name" value="MazG-like"/>
    <property type="match status" value="1"/>
</dbReference>
<dbReference type="FunFam" id="1.10.287.1080:FF:000001">
    <property type="entry name" value="Nucleoside triphosphate pyrophosphohydrolase"/>
    <property type="match status" value="1"/>
</dbReference>
<dbReference type="InterPro" id="IPR011551">
    <property type="entry name" value="NTP_PyrPHydrolase_MazG"/>
</dbReference>
<organism evidence="3 4">
    <name type="scientific">Ornithinimicrobium tianjinense</name>
    <dbReference type="NCBI Taxonomy" id="1195761"/>
    <lineage>
        <taxon>Bacteria</taxon>
        <taxon>Bacillati</taxon>
        <taxon>Actinomycetota</taxon>
        <taxon>Actinomycetes</taxon>
        <taxon>Micrococcales</taxon>
        <taxon>Ornithinimicrobiaceae</taxon>
        <taxon>Ornithinimicrobium</taxon>
    </lineage>
</organism>
<feature type="region of interest" description="Disordered" evidence="1">
    <location>
        <begin position="1"/>
        <end position="25"/>
    </location>
</feature>
<dbReference type="GO" id="GO:0046076">
    <property type="term" value="P:dTTP catabolic process"/>
    <property type="evidence" value="ECO:0007669"/>
    <property type="project" value="TreeGrafter"/>
</dbReference>
<protein>
    <submittedName>
        <fullName evidence="3">Nucleoside triphosphate pyrophosphohydrolase</fullName>
    </submittedName>
</protein>
<proteinExistence type="predicted"/>
<dbReference type="GO" id="GO:0006950">
    <property type="term" value="P:response to stress"/>
    <property type="evidence" value="ECO:0007669"/>
    <property type="project" value="UniProtKB-ARBA"/>
</dbReference>
<dbReference type="RefSeq" id="WP_229734781.1">
    <property type="nucleotide sequence ID" value="NZ_BAABKH010000010.1"/>
</dbReference>
<sequence>MTDGRVLHGDRQVEQDAPAVTPPTHAGARRLSLLTTSPRVAPGLLAASAWDALREADLVVAADPAADQPTALRAAGLPVAGLPEPVATAYTASPQALARHLLDLLDTHPHVLWVGSPDGDPGLSEALAVALPDDAPTLELVVGSWDTPGARLLDAVAVMDRLRSPGGCPWDARQTHSSLTPYLVEEAHEAVEALEVLDGAESDAAREHAAEELGDVLLQVLFHARVAAEHEVDPFDIDDVAAALVAKLVHRHPHVFADVEADTPEAVEANWEQLKAAEKPHRTHALDGIAPGMPELARATKVASRLRRAGLEEWLRDWVESRLDQHDPGALLLDAVLDLHDGDVDAGAALRHTLRDLDAAARSSTGPTAPAD</sequence>
<dbReference type="Pfam" id="PF03819">
    <property type="entry name" value="MazG"/>
    <property type="match status" value="1"/>
</dbReference>
<accession>A0A917BFV1</accession>
<dbReference type="Proteomes" id="UP000605670">
    <property type="component" value="Unassembled WGS sequence"/>
</dbReference>
<gene>
    <name evidence="3" type="ORF">GCM10011366_03110</name>
</gene>
<feature type="domain" description="NTP pyrophosphohydrolase MazG-like" evidence="2">
    <location>
        <begin position="174"/>
        <end position="256"/>
    </location>
</feature>
<keyword evidence="4" id="KW-1185">Reference proteome</keyword>
<reference evidence="3" key="1">
    <citation type="journal article" date="2014" name="Int. J. Syst. Evol. Microbiol.">
        <title>Complete genome sequence of Corynebacterium casei LMG S-19264T (=DSM 44701T), isolated from a smear-ripened cheese.</title>
        <authorList>
            <consortium name="US DOE Joint Genome Institute (JGI-PGF)"/>
            <person name="Walter F."/>
            <person name="Albersmeier A."/>
            <person name="Kalinowski J."/>
            <person name="Ruckert C."/>
        </authorList>
    </citation>
    <scope>NUCLEOTIDE SEQUENCE</scope>
    <source>
        <strain evidence="3">CGMCC 1.12160</strain>
    </source>
</reference>
<comment type="caution">
    <text evidence="3">The sequence shown here is derived from an EMBL/GenBank/DDBJ whole genome shotgun (WGS) entry which is preliminary data.</text>
</comment>
<dbReference type="GO" id="GO:0046061">
    <property type="term" value="P:dATP catabolic process"/>
    <property type="evidence" value="ECO:0007669"/>
    <property type="project" value="TreeGrafter"/>
</dbReference>
<dbReference type="GO" id="GO:0006203">
    <property type="term" value="P:dGTP catabolic process"/>
    <property type="evidence" value="ECO:0007669"/>
    <property type="project" value="TreeGrafter"/>
</dbReference>
<dbReference type="PANTHER" id="PTHR30522">
    <property type="entry name" value="NUCLEOSIDE TRIPHOSPHATE PYROPHOSPHOHYDROLASE"/>
    <property type="match status" value="1"/>
</dbReference>
<dbReference type="GO" id="GO:0046047">
    <property type="term" value="P:TTP catabolic process"/>
    <property type="evidence" value="ECO:0007669"/>
    <property type="project" value="TreeGrafter"/>
</dbReference>
<dbReference type="CDD" id="cd11528">
    <property type="entry name" value="NTP-PPase_MazG_Nterm"/>
    <property type="match status" value="1"/>
</dbReference>
<evidence type="ECO:0000313" key="4">
    <source>
        <dbReference type="Proteomes" id="UP000605670"/>
    </source>
</evidence>
<dbReference type="InterPro" id="IPR048015">
    <property type="entry name" value="NTP-PPase_MazG-like_N"/>
</dbReference>
<dbReference type="SUPFAM" id="SSF101386">
    <property type="entry name" value="all-alpha NTP pyrophosphatases"/>
    <property type="match status" value="1"/>
</dbReference>
<dbReference type="GO" id="GO:0046081">
    <property type="term" value="P:dUTP catabolic process"/>
    <property type="evidence" value="ECO:0007669"/>
    <property type="project" value="TreeGrafter"/>
</dbReference>
<evidence type="ECO:0000259" key="2">
    <source>
        <dbReference type="Pfam" id="PF03819"/>
    </source>
</evidence>
<feature type="compositionally biased region" description="Basic and acidic residues" evidence="1">
    <location>
        <begin position="1"/>
        <end position="14"/>
    </location>
</feature>
<evidence type="ECO:0000313" key="3">
    <source>
        <dbReference type="EMBL" id="GGF38892.1"/>
    </source>
</evidence>
<name>A0A917BFV1_9MICO</name>
<reference evidence="3" key="2">
    <citation type="submission" date="2020-09" db="EMBL/GenBank/DDBJ databases">
        <authorList>
            <person name="Sun Q."/>
            <person name="Zhou Y."/>
        </authorList>
    </citation>
    <scope>NUCLEOTIDE SEQUENCE</scope>
    <source>
        <strain evidence="3">CGMCC 1.12160</strain>
    </source>
</reference>
<evidence type="ECO:0000256" key="1">
    <source>
        <dbReference type="SAM" id="MobiDB-lite"/>
    </source>
</evidence>
<dbReference type="GO" id="GO:0047429">
    <property type="term" value="F:nucleoside triphosphate diphosphatase activity"/>
    <property type="evidence" value="ECO:0007669"/>
    <property type="project" value="TreeGrafter"/>
</dbReference>
<dbReference type="PANTHER" id="PTHR30522:SF0">
    <property type="entry name" value="NUCLEOSIDE TRIPHOSPHATE PYROPHOSPHOHYDROLASE"/>
    <property type="match status" value="1"/>
</dbReference>
<dbReference type="InterPro" id="IPR004518">
    <property type="entry name" value="MazG-like_dom"/>
</dbReference>
<dbReference type="GO" id="GO:0046052">
    <property type="term" value="P:UTP catabolic process"/>
    <property type="evidence" value="ECO:0007669"/>
    <property type="project" value="TreeGrafter"/>
</dbReference>
<dbReference type="EMBL" id="BMEM01000001">
    <property type="protein sequence ID" value="GGF38892.1"/>
    <property type="molecule type" value="Genomic_DNA"/>
</dbReference>
<dbReference type="AlphaFoldDB" id="A0A917BFV1"/>